<dbReference type="RefSeq" id="WP_007769921.1">
    <property type="nucleotide sequence ID" value="NZ_AFVW02000002.1"/>
</dbReference>
<dbReference type="Gene3D" id="3.30.300.30">
    <property type="match status" value="1"/>
</dbReference>
<protein>
    <submittedName>
        <fullName evidence="1">Phenylacetate-CoA ligase</fullName>
    </submittedName>
</protein>
<accession>J4TIP6</accession>
<dbReference type="PANTHER" id="PTHR43845:SF1">
    <property type="entry name" value="BLR5969 PROTEIN"/>
    <property type="match status" value="1"/>
</dbReference>
<dbReference type="SUPFAM" id="SSF56801">
    <property type="entry name" value="Acetyl-CoA synthetase-like"/>
    <property type="match status" value="1"/>
</dbReference>
<sequence>MTTDTATAAPPSGTADYERRFLEPEIETASRHQIRELQEKRILQLVPYLWERSAFYRELWSAAGVQPDDIRSLDDFTSKIPTFSKDDIKAYRARTGDPFGGLLCVDTAELSSMTSTSGTTGMAELIPEIWTVAPPLPTNYARNLWEIGLRPGDKVLVPSGSFRNYFDDFLHMMGLIPVYIDCWVGQGEQILKAIERHKVAFVQMFLPMVLEFERLEERYDIRSMLSSLKGAAFAGMPLGKVLTQKVREKWGVDLYTYTSAGDTGTAWEGREHDGYVLWEDTVLAETLDTVTGTPVGDREIGELVATDLDNMAAPYIRFRSGDIVRITREPAPSGRTHARMWVLGRSGDETMVAGKPVMVSEVWQYVESVPELADGIFQIVRSSNAMDRLQVRAGYPPDRTSDIAELRQRARGALEAGLNVPVEVELRPIDDLLATASSVAKFSRVVKA</sequence>
<reference evidence="1 2" key="1">
    <citation type="journal article" date="2011" name="J. Bacteriol.">
        <title>Genome sequence of the Mycobacterium colombiense type strain, CECT 3035.</title>
        <authorList>
            <person name="Gonzalez-Perez M."/>
            <person name="Murcia M.I."/>
            <person name="Landsman D."/>
            <person name="Jordan I.K."/>
            <person name="Marino-Ramirez L."/>
        </authorList>
    </citation>
    <scope>NUCLEOTIDE SEQUENCE [LARGE SCALE GENOMIC DNA]</scope>
    <source>
        <strain evidence="1 2">CECT 3035</strain>
    </source>
</reference>
<comment type="caution">
    <text evidence="1">The sequence shown here is derived from an EMBL/GenBank/DDBJ whole genome shotgun (WGS) entry which is preliminary data.</text>
</comment>
<dbReference type="InterPro" id="IPR045851">
    <property type="entry name" value="AMP-bd_C_sf"/>
</dbReference>
<evidence type="ECO:0000313" key="2">
    <source>
        <dbReference type="Proteomes" id="UP000006455"/>
    </source>
</evidence>
<dbReference type="STRING" id="1041522.GCA_002105755_02192"/>
<dbReference type="GeneID" id="31526313"/>
<name>J4TIP6_9MYCO</name>
<dbReference type="EMBL" id="AFVW02000002">
    <property type="protein sequence ID" value="EJO89408.1"/>
    <property type="molecule type" value="Genomic_DNA"/>
</dbReference>
<proteinExistence type="predicted"/>
<organism evidence="1 2">
    <name type="scientific">Mycobacterium colombiense CECT 3035</name>
    <dbReference type="NCBI Taxonomy" id="1041522"/>
    <lineage>
        <taxon>Bacteria</taxon>
        <taxon>Bacillati</taxon>
        <taxon>Actinomycetota</taxon>
        <taxon>Actinomycetes</taxon>
        <taxon>Mycobacteriales</taxon>
        <taxon>Mycobacteriaceae</taxon>
        <taxon>Mycobacterium</taxon>
        <taxon>Mycobacterium avium complex (MAC)</taxon>
    </lineage>
</organism>
<dbReference type="AlphaFoldDB" id="J4TIP6"/>
<keyword evidence="1" id="KW-0436">Ligase</keyword>
<dbReference type="PANTHER" id="PTHR43845">
    <property type="entry name" value="BLR5969 PROTEIN"/>
    <property type="match status" value="1"/>
</dbReference>
<dbReference type="eggNOG" id="COG1541">
    <property type="taxonomic scope" value="Bacteria"/>
</dbReference>
<gene>
    <name evidence="1" type="ORF">MCOL_V204445</name>
</gene>
<dbReference type="GO" id="GO:0016874">
    <property type="term" value="F:ligase activity"/>
    <property type="evidence" value="ECO:0007669"/>
    <property type="project" value="UniProtKB-KW"/>
</dbReference>
<dbReference type="Proteomes" id="UP000006455">
    <property type="component" value="Unassembled WGS sequence"/>
</dbReference>
<dbReference type="Gene3D" id="3.40.50.12780">
    <property type="entry name" value="N-terminal domain of ligase-like"/>
    <property type="match status" value="1"/>
</dbReference>
<evidence type="ECO:0000313" key="1">
    <source>
        <dbReference type="EMBL" id="EJO89408.1"/>
    </source>
</evidence>
<dbReference type="InterPro" id="IPR042099">
    <property type="entry name" value="ANL_N_sf"/>
</dbReference>